<comment type="caution">
    <text evidence="3">The sequence shown here is derived from an EMBL/GenBank/DDBJ whole genome shotgun (WGS) entry which is preliminary data.</text>
</comment>
<dbReference type="GO" id="GO:0006529">
    <property type="term" value="P:asparagine biosynthetic process"/>
    <property type="evidence" value="ECO:0007669"/>
    <property type="project" value="InterPro"/>
</dbReference>
<evidence type="ECO:0000313" key="3">
    <source>
        <dbReference type="EMBL" id="MBS5519314.1"/>
    </source>
</evidence>
<gene>
    <name evidence="3" type="primary">larE</name>
    <name evidence="3" type="ORF">KHX13_03115</name>
</gene>
<dbReference type="NCBIfam" id="TIGR00268">
    <property type="entry name" value="ATP-dependent sacrificial sulfur transferase LarE"/>
    <property type="match status" value="1"/>
</dbReference>
<accession>A0A943EJW0</accession>
<dbReference type="SUPFAM" id="SSF52402">
    <property type="entry name" value="Adenine nucleotide alpha hydrolases-like"/>
    <property type="match status" value="1"/>
</dbReference>
<evidence type="ECO:0000313" key="4">
    <source>
        <dbReference type="Proteomes" id="UP000754226"/>
    </source>
</evidence>
<dbReference type="EMBL" id="JAGZCZ010000003">
    <property type="protein sequence ID" value="MBS5519314.1"/>
    <property type="molecule type" value="Genomic_DNA"/>
</dbReference>
<feature type="domain" description="Asparagine synthetase" evidence="2">
    <location>
        <begin position="13"/>
        <end position="75"/>
    </location>
</feature>
<sequence length="250" mass="28020">MIPMDLRAFFEAHPRVAIAFSGGVDSTYLVTAAAQYAQSVHAYTIDSAFVPRFELEGAKALTKKLGVAHTLLPIDVLQNETIVQNPKDRCYFCKKAVFFTIWEAAKKDGYDLLLDGTNASDDASDRPGMKALAELDVLSPLRLCGLTKTLIREKSRALGLPTWNKPSYACLATRIPTGEPITKEKLERTEWAETYLMGLGFSDFRVRLFAGCAKLQVKKAQLPLFLQYREDILAMLRTRYDGVFLDLEVR</sequence>
<dbReference type="Pfam" id="PF00733">
    <property type="entry name" value="Asn_synthase"/>
    <property type="match status" value="1"/>
</dbReference>
<dbReference type="PIRSF" id="PIRSF006661">
    <property type="entry name" value="PP-lp_UCP006661"/>
    <property type="match status" value="1"/>
</dbReference>
<dbReference type="Gene3D" id="3.40.50.620">
    <property type="entry name" value="HUPs"/>
    <property type="match status" value="1"/>
</dbReference>
<dbReference type="CDD" id="cd01990">
    <property type="entry name" value="LarE-like"/>
    <property type="match status" value="1"/>
</dbReference>
<dbReference type="Proteomes" id="UP000754226">
    <property type="component" value="Unassembled WGS sequence"/>
</dbReference>
<dbReference type="PANTHER" id="PTHR43169:SF2">
    <property type="entry name" value="NAD_GMP SYNTHASE DOMAIN-CONTAINING PROTEIN"/>
    <property type="match status" value="1"/>
</dbReference>
<dbReference type="InterPro" id="IPR001962">
    <property type="entry name" value="Asn_synthase"/>
</dbReference>
<reference evidence="3" key="1">
    <citation type="submission" date="2021-02" db="EMBL/GenBank/DDBJ databases">
        <title>Infant gut strain persistence is associated with maternal origin, phylogeny, and functional potential including surface adhesion and iron acquisition.</title>
        <authorList>
            <person name="Lou Y.C."/>
        </authorList>
    </citation>
    <scope>NUCLEOTIDE SEQUENCE</scope>
    <source>
        <strain evidence="3">L3_106_000M1_dasL3_106_000M1_concoct_15</strain>
    </source>
</reference>
<dbReference type="InterPro" id="IPR014729">
    <property type="entry name" value="Rossmann-like_a/b/a_fold"/>
</dbReference>
<organism evidence="3 4">
    <name type="scientific">Acidaminococcus intestini</name>
    <dbReference type="NCBI Taxonomy" id="187327"/>
    <lineage>
        <taxon>Bacteria</taxon>
        <taxon>Bacillati</taxon>
        <taxon>Bacillota</taxon>
        <taxon>Negativicutes</taxon>
        <taxon>Acidaminococcales</taxon>
        <taxon>Acidaminococcaceae</taxon>
        <taxon>Acidaminococcus</taxon>
    </lineage>
</organism>
<feature type="active site" description="Nucleophile and sulfur donor" evidence="1">
    <location>
        <position position="170"/>
    </location>
</feature>
<protein>
    <submittedName>
        <fullName evidence="3">ATP-dependent sacrificial sulfur transferase LarE</fullName>
    </submittedName>
</protein>
<evidence type="ECO:0000256" key="1">
    <source>
        <dbReference type="PIRSR" id="PIRSR006661-1"/>
    </source>
</evidence>
<dbReference type="InterPro" id="IPR052188">
    <property type="entry name" value="Ni-pincer_cofactor_biosynth"/>
</dbReference>
<keyword evidence="3" id="KW-0808">Transferase</keyword>
<proteinExistence type="predicted"/>
<evidence type="ECO:0000259" key="2">
    <source>
        <dbReference type="Pfam" id="PF00733"/>
    </source>
</evidence>
<dbReference type="PANTHER" id="PTHR43169">
    <property type="entry name" value="EXSB FAMILY PROTEIN"/>
    <property type="match status" value="1"/>
</dbReference>
<dbReference type="InterPro" id="IPR005232">
    <property type="entry name" value="LarE"/>
</dbReference>
<dbReference type="GO" id="GO:0004066">
    <property type="term" value="F:asparagine synthase (glutamine-hydrolyzing) activity"/>
    <property type="evidence" value="ECO:0007669"/>
    <property type="project" value="InterPro"/>
</dbReference>
<dbReference type="AlphaFoldDB" id="A0A943EJW0"/>
<name>A0A943EJW0_9FIRM</name>
<dbReference type="GO" id="GO:0016783">
    <property type="term" value="F:sulfurtransferase activity"/>
    <property type="evidence" value="ECO:0007669"/>
    <property type="project" value="InterPro"/>
</dbReference>